<keyword evidence="4" id="KW-1185">Reference proteome</keyword>
<organism evidence="3 4">
    <name type="scientific">Aquamicrobium zhengzhouense</name>
    <dbReference type="NCBI Taxonomy" id="2781738"/>
    <lineage>
        <taxon>Bacteria</taxon>
        <taxon>Pseudomonadati</taxon>
        <taxon>Pseudomonadota</taxon>
        <taxon>Alphaproteobacteria</taxon>
        <taxon>Hyphomicrobiales</taxon>
        <taxon>Phyllobacteriaceae</taxon>
        <taxon>Aquamicrobium</taxon>
    </lineage>
</organism>
<feature type="domain" description="LpxI N-terminal" evidence="2">
    <location>
        <begin position="17"/>
        <end position="148"/>
    </location>
</feature>
<dbReference type="EC" id="3.6.1.54" evidence="3"/>
<evidence type="ECO:0000313" key="4">
    <source>
        <dbReference type="Proteomes" id="UP000601789"/>
    </source>
</evidence>
<evidence type="ECO:0000259" key="2">
    <source>
        <dbReference type="Pfam" id="PF17930"/>
    </source>
</evidence>
<dbReference type="Gene3D" id="3.40.140.80">
    <property type="match status" value="1"/>
</dbReference>
<dbReference type="InterPro" id="IPR010415">
    <property type="entry name" value="LpxI_C"/>
</dbReference>
<accession>A0ABS0S8C4</accession>
<dbReference type="Pfam" id="PF06230">
    <property type="entry name" value="LpxI_C"/>
    <property type="match status" value="1"/>
</dbReference>
<dbReference type="InterPro" id="IPR053174">
    <property type="entry name" value="LpxI"/>
</dbReference>
<dbReference type="InterPro" id="IPR043167">
    <property type="entry name" value="LpxI_C_sf"/>
</dbReference>
<feature type="domain" description="LpxI C-terminal" evidence="1">
    <location>
        <begin position="151"/>
        <end position="287"/>
    </location>
</feature>
<gene>
    <name evidence="3" type="primary">lpxI</name>
    <name evidence="3" type="ORF">IOD40_02445</name>
</gene>
<dbReference type="PANTHER" id="PTHR39962">
    <property type="entry name" value="BLL4848 PROTEIN"/>
    <property type="match status" value="1"/>
</dbReference>
<reference evidence="3 4" key="1">
    <citation type="submission" date="2020-10" db="EMBL/GenBank/DDBJ databases">
        <title>Aquamicrobium zhengzhouensis sp. nov., a exopolysaccharide producing bacterium isolated from farmland soil.</title>
        <authorList>
            <person name="Wang X."/>
        </authorList>
    </citation>
    <scope>NUCLEOTIDE SEQUENCE [LARGE SCALE GENOMIC DNA]</scope>
    <source>
        <strain evidence="4">cd-1</strain>
    </source>
</reference>
<protein>
    <submittedName>
        <fullName evidence="3">UDP-2,3-diacylglucosamine diphosphatase LpxI</fullName>
        <ecNumber evidence="3">3.6.1.54</ecNumber>
    </submittedName>
</protein>
<evidence type="ECO:0000313" key="3">
    <source>
        <dbReference type="EMBL" id="MBI1619527.1"/>
    </source>
</evidence>
<evidence type="ECO:0000259" key="1">
    <source>
        <dbReference type="Pfam" id="PF06230"/>
    </source>
</evidence>
<name>A0ABS0S8C4_9HYPH</name>
<dbReference type="InterPro" id="IPR041255">
    <property type="entry name" value="LpxI_N"/>
</dbReference>
<proteinExistence type="predicted"/>
<dbReference type="GO" id="GO:0016787">
    <property type="term" value="F:hydrolase activity"/>
    <property type="evidence" value="ECO:0007669"/>
    <property type="project" value="UniProtKB-KW"/>
</dbReference>
<comment type="caution">
    <text evidence="3">The sequence shown here is derived from an EMBL/GenBank/DDBJ whole genome shotgun (WGS) entry which is preliminary data.</text>
</comment>
<keyword evidence="3" id="KW-0378">Hydrolase</keyword>
<dbReference type="PANTHER" id="PTHR39962:SF1">
    <property type="entry name" value="LPXI FAMILY PROTEIN"/>
    <property type="match status" value="1"/>
</dbReference>
<dbReference type="EMBL" id="JADGMQ010000001">
    <property type="protein sequence ID" value="MBI1619527.1"/>
    <property type="molecule type" value="Genomic_DNA"/>
</dbReference>
<dbReference type="Gene3D" id="3.40.50.20">
    <property type="match status" value="1"/>
</dbReference>
<dbReference type="Pfam" id="PF17930">
    <property type="entry name" value="LpxI_N"/>
    <property type="match status" value="1"/>
</dbReference>
<dbReference type="RefSeq" id="WP_198473901.1">
    <property type="nucleotide sequence ID" value="NZ_JADGMQ010000001.1"/>
</dbReference>
<dbReference type="Proteomes" id="UP000601789">
    <property type="component" value="Unassembled WGS sequence"/>
</dbReference>
<sequence length="300" mass="31908">MTPTEKTSAPINFRDGRVAIIAGGGALPIAVARTLYTQGCNPFVAVLDGEADPVDFAGISQISVRLEEFGPLLDRFSREQVSHVILAGSVGRRPRLLGMKWNWTLMRLVTRVAAGLMRGDDGLLRTVISAIERQGIKVVGAHEIVPDLLAPKGLLTKAAPTKTDLVDITAGSEAAELIGKLDIGQGAVAIGQRVIALEGIEGTEGLLERTGDMRTHGRLAGTKRGVLVKRFKPQQERRADIPAIGPDTMDQAYQAGLAGVAVEAGGCFILDFERTVMRADELGLFLIGIVPETQGDADAR</sequence>